<proteinExistence type="predicted"/>
<comment type="caution">
    <text evidence="1">The sequence shown here is derived from an EMBL/GenBank/DDBJ whole genome shotgun (WGS) entry which is preliminary data.</text>
</comment>
<accession>A0ACC8XEY2</accession>
<gene>
    <name evidence="1" type="ORF">AN396_03065</name>
</gene>
<evidence type="ECO:0000313" key="1">
    <source>
        <dbReference type="EMBL" id="ONI41814.1"/>
    </source>
</evidence>
<organism evidence="1 2">
    <name type="scientific">Candidatus Epulonipiscium fishelsonii</name>
    <dbReference type="NCBI Taxonomy" id="77094"/>
    <lineage>
        <taxon>Bacteria</taxon>
        <taxon>Bacillati</taxon>
        <taxon>Bacillota</taxon>
        <taxon>Clostridia</taxon>
        <taxon>Lachnospirales</taxon>
        <taxon>Lachnospiraceae</taxon>
        <taxon>Candidatus Epulonipiscium</taxon>
    </lineage>
</organism>
<evidence type="ECO:0000313" key="2">
    <source>
        <dbReference type="Proteomes" id="UP000188605"/>
    </source>
</evidence>
<dbReference type="Proteomes" id="UP000188605">
    <property type="component" value="Unassembled WGS sequence"/>
</dbReference>
<keyword evidence="2" id="KW-1185">Reference proteome</keyword>
<sequence length="416" mass="49677">MEVKVLCPEYVKEFNCLGNACKYNCCREWYIHVTDQEYEYYKTLPNSEFKERLLESIVKNDGDAYRLECSKTTGKCNLLTEDNLCGVYINLSPEEMSYTCKIYPRQVHYMKDNIEVNLDLSCIEVTRLLFSRKEDLKFIVSDFELIERHNSFAFHSILKNEVKQKENYQDFYLYNYYEDLNSFCIKVLKYKKLSFDMRLMILGLFVKQIDSQPTNIELIIKEYEKEILNGGFDNLKNGNRFEEVFPKQLNVSTNIVSIILKKYNIALNKNFKIKKLLGEYLTQLHKFTDYYSIQTLKNNFKTALEKYNQYMAENNHIIENYIIHQVFVQKFPFDLESGCNSYKKLIVHYLIVKSSLLASFHYYEDDINLEHIMDNIMLLHRLIIRDPKKGTFKEVMDYLEKNNYLDLVSLFELIIE</sequence>
<dbReference type="EMBL" id="LJDB01000028">
    <property type="protein sequence ID" value="ONI41814.1"/>
    <property type="molecule type" value="Genomic_DNA"/>
</dbReference>
<name>A0ACC8XEY2_9FIRM</name>
<reference evidence="1" key="1">
    <citation type="submission" date="2016-08" db="EMBL/GenBank/DDBJ databases">
        <authorList>
            <person name="Ngugi D.K."/>
            <person name="Miyake S."/>
            <person name="Stingl U."/>
        </authorList>
    </citation>
    <scope>NUCLEOTIDE SEQUENCE</scope>
    <source>
        <strain evidence="1">SCG-B11WGA-EpuloA1</strain>
    </source>
</reference>
<protein>
    <submittedName>
        <fullName evidence="1">Uncharacterized protein</fullName>
    </submittedName>
</protein>